<feature type="active site" evidence="5">
    <location>
        <position position="940"/>
    </location>
</feature>
<accession>A0AA88GHP6</accession>
<evidence type="ECO:0000256" key="1">
    <source>
        <dbReference type="ARBA" id="ARBA00007623"/>
    </source>
</evidence>
<dbReference type="GeneID" id="68101690"/>
<reference evidence="9 10" key="1">
    <citation type="journal article" date="2018" name="BMC Genomics">
        <title>The genome of Naegleria lovaniensis, the basis for a comparative approach to unravel pathogenicity factors of the human pathogenic amoeba N. fowleri.</title>
        <authorList>
            <person name="Liechti N."/>
            <person name="Schurch N."/>
            <person name="Bruggmann R."/>
            <person name="Wittwer M."/>
        </authorList>
    </citation>
    <scope>NUCLEOTIDE SEQUENCE [LARGE SCALE GENOMIC DNA]</scope>
    <source>
        <strain evidence="9 10">ATCC 30569</strain>
    </source>
</reference>
<dbReference type="GO" id="GO:0004198">
    <property type="term" value="F:calcium-dependent cysteine-type endopeptidase activity"/>
    <property type="evidence" value="ECO:0007669"/>
    <property type="project" value="InterPro"/>
</dbReference>
<comment type="similarity">
    <text evidence="1">Belongs to the peptidase C2 family.</text>
</comment>
<keyword evidence="3" id="KW-0378">Hydrolase</keyword>
<evidence type="ECO:0000256" key="2">
    <source>
        <dbReference type="ARBA" id="ARBA00022670"/>
    </source>
</evidence>
<evidence type="ECO:0000256" key="7">
    <source>
        <dbReference type="SAM" id="MobiDB-lite"/>
    </source>
</evidence>
<dbReference type="InterPro" id="IPR022684">
    <property type="entry name" value="Calpain_cysteine_protease"/>
</dbReference>
<evidence type="ECO:0000256" key="3">
    <source>
        <dbReference type="ARBA" id="ARBA00022801"/>
    </source>
</evidence>
<sequence>MFPYQPHQGVAQPYSSPQDMSYAYQGLSHHEQQHQQHVLMMQQQQQLAPGQVVVVQTTTTTYHQQPVFHSMQYGGMYSDQYSMMTMNQNYEPPQSLDQLPFFSSISVEDKKTDVAPVLFNFDNLVVDALVPNYLPAYCVEQQNDEIINNNVVNNSSFNTNTNVSTVVNNVSTTNVQNNTVNNNQVNTNVTPVVTPISTSTRPTSPSTTTTKQTITNVIEKNTNLTINNTNNVTNQVTNVTNVTSKVVPSSPIVSCITTNTDKNVSIKDVKKEDKVVKNTTVLITNNNTSVENKEVNKQVIVNEQKPVISSTTTTKAIETNTVSINNNCPTTTTTTTQTTTSAVSTPTKEIKNTISQKTEVNSSNIKTSVSETNINNNSTTNKSATVSSSSTTTSNICNSTTTNMVNNVTNVVNNVVNNTVVNNKLDERSAVLNNTNSQTNETASNTKQEVTTNTVNIKNIHITNNINNTTNDTVVNNVTNTVVNNITRTPDSTTNTTNTTGTCNISNKNEANTTKNTCVNSDSSKCVTVQQTECPKPQRKWVIETTIENFKSNFSHLSGVSPLYLSTLTTLEKYQTTLRKTLEMATGENVEKFTALAIQCDTEFEKSIAWLERTIVMLEREKIALMNWTENKSLPNFLNMTVEQLIEQCKKLPSHPKFDESVKTLIDYFQRYGKLVQYLVLLRYYYTSIHKKYDPPKIVVSRTEKCGVSKMYNDNDFDHTWDALKSTVSFWLRPCQFSDKPVLYENDSIDVKRIRKGFINNAYFISAVHAVGQKCPEAVKRRFVEIDFVSGRHTVKLFKDQNHEKFVTIDDSFPIEYLGKPIATSSSCQNEFWPHILEKAYAKLLGGYHMYCHGGSPSNVLQSVFGCSESLKLNLGKSSTVNEIWTKLQQEQSKGSIMLVYTNSGYNENTENDCHAYVVQQIVEIKDNSNVVHKLIKLFNPWGLAYASNSGGEAALDKAYALMEWKGRYSDGDSNWNDYLIKNLNIESKNDGVFWMCCEDFCSHWSHLIAAQLPAQE</sequence>
<dbReference type="EMBL" id="PYSW02000038">
    <property type="protein sequence ID" value="KAG2377325.1"/>
    <property type="molecule type" value="Genomic_DNA"/>
</dbReference>
<evidence type="ECO:0000313" key="9">
    <source>
        <dbReference type="EMBL" id="KAG2377325.1"/>
    </source>
</evidence>
<evidence type="ECO:0000256" key="4">
    <source>
        <dbReference type="ARBA" id="ARBA00022807"/>
    </source>
</evidence>
<keyword evidence="2" id="KW-0645">Protease</keyword>
<evidence type="ECO:0000256" key="5">
    <source>
        <dbReference type="PIRSR" id="PIRSR622684-1"/>
    </source>
</evidence>
<dbReference type="SMART" id="SM00230">
    <property type="entry name" value="CysPc"/>
    <property type="match status" value="1"/>
</dbReference>
<dbReference type="SUPFAM" id="SSF54001">
    <property type="entry name" value="Cysteine proteinases"/>
    <property type="match status" value="1"/>
</dbReference>
<keyword evidence="4" id="KW-0788">Thiol protease</keyword>
<protein>
    <recommendedName>
        <fullName evidence="8">Calpain catalytic domain-containing protein</fullName>
    </recommendedName>
</protein>
<keyword evidence="10" id="KW-1185">Reference proteome</keyword>
<feature type="compositionally biased region" description="Polar residues" evidence="7">
    <location>
        <begin position="341"/>
        <end position="356"/>
    </location>
</feature>
<feature type="region of interest" description="Disordered" evidence="7">
    <location>
        <begin position="371"/>
        <end position="393"/>
    </location>
</feature>
<dbReference type="PROSITE" id="PS50203">
    <property type="entry name" value="CALPAIN_CAT"/>
    <property type="match status" value="1"/>
</dbReference>
<dbReference type="Pfam" id="PF00648">
    <property type="entry name" value="Peptidase_C2"/>
    <property type="match status" value="2"/>
</dbReference>
<evidence type="ECO:0000256" key="6">
    <source>
        <dbReference type="PROSITE-ProRule" id="PRU00239"/>
    </source>
</evidence>
<dbReference type="PANTHER" id="PTHR10183">
    <property type="entry name" value="CALPAIN"/>
    <property type="match status" value="1"/>
</dbReference>
<dbReference type="PANTHER" id="PTHR10183:SF379">
    <property type="entry name" value="CALPAIN-5"/>
    <property type="match status" value="1"/>
</dbReference>
<dbReference type="AlphaFoldDB" id="A0AA88GHP6"/>
<dbReference type="RefSeq" id="XP_044544587.1">
    <property type="nucleotide sequence ID" value="XM_044699401.1"/>
</dbReference>
<name>A0AA88GHP6_NAELO</name>
<comment type="caution">
    <text evidence="9">The sequence shown here is derived from an EMBL/GenBank/DDBJ whole genome shotgun (WGS) entry which is preliminary data.</text>
</comment>
<organism evidence="9 10">
    <name type="scientific">Naegleria lovaniensis</name>
    <name type="common">Amoeba</name>
    <dbReference type="NCBI Taxonomy" id="51637"/>
    <lineage>
        <taxon>Eukaryota</taxon>
        <taxon>Discoba</taxon>
        <taxon>Heterolobosea</taxon>
        <taxon>Tetramitia</taxon>
        <taxon>Eutetramitia</taxon>
        <taxon>Vahlkampfiidae</taxon>
        <taxon>Naegleria</taxon>
    </lineage>
</organism>
<dbReference type="Proteomes" id="UP000816034">
    <property type="component" value="Unassembled WGS sequence"/>
</dbReference>
<feature type="active site" evidence="5">
    <location>
        <position position="915"/>
    </location>
</feature>
<feature type="domain" description="Calpain catalytic" evidence="8">
    <location>
        <begin position="731"/>
        <end position="1014"/>
    </location>
</feature>
<proteinExistence type="inferred from homology"/>
<dbReference type="InterPro" id="IPR038765">
    <property type="entry name" value="Papain-like_cys_pep_sf"/>
</dbReference>
<evidence type="ECO:0000313" key="10">
    <source>
        <dbReference type="Proteomes" id="UP000816034"/>
    </source>
</evidence>
<feature type="region of interest" description="Disordered" evidence="7">
    <location>
        <begin position="332"/>
        <end position="356"/>
    </location>
</feature>
<gene>
    <name evidence="9" type="ORF">C9374_009236</name>
</gene>
<dbReference type="InterPro" id="IPR001300">
    <property type="entry name" value="Peptidase_C2_calpain_cat"/>
</dbReference>
<dbReference type="PRINTS" id="PR00704">
    <property type="entry name" value="CALPAIN"/>
</dbReference>
<comment type="caution">
    <text evidence="6">Lacks conserved residue(s) required for the propagation of feature annotation.</text>
</comment>
<dbReference type="GO" id="GO:0006508">
    <property type="term" value="P:proteolysis"/>
    <property type="evidence" value="ECO:0007669"/>
    <property type="project" value="UniProtKB-KW"/>
</dbReference>
<dbReference type="Gene3D" id="3.90.70.10">
    <property type="entry name" value="Cysteine proteinases"/>
    <property type="match status" value="1"/>
</dbReference>
<evidence type="ECO:0000259" key="8">
    <source>
        <dbReference type="PROSITE" id="PS50203"/>
    </source>
</evidence>